<dbReference type="GO" id="GO:0005634">
    <property type="term" value="C:nucleus"/>
    <property type="evidence" value="ECO:0007669"/>
    <property type="project" value="TreeGrafter"/>
</dbReference>
<dbReference type="PANTHER" id="PTHR23351">
    <property type="entry name" value="FOS TRANSCRIPTION FACTOR-RELATED"/>
    <property type="match status" value="1"/>
</dbReference>
<dbReference type="PROSITE" id="PS50217">
    <property type="entry name" value="BZIP"/>
    <property type="match status" value="1"/>
</dbReference>
<dbReference type="Gene3D" id="1.20.5.170">
    <property type="match status" value="1"/>
</dbReference>
<keyword evidence="3" id="KW-0804">Transcription</keyword>
<keyword evidence="2" id="KW-0238">DNA-binding</keyword>
<feature type="compositionally biased region" description="Polar residues" evidence="5">
    <location>
        <begin position="489"/>
        <end position="498"/>
    </location>
</feature>
<name>A0A9P8UFH0_9PEZI</name>
<dbReference type="GO" id="GO:0000978">
    <property type="term" value="F:RNA polymerase II cis-regulatory region sequence-specific DNA binding"/>
    <property type="evidence" value="ECO:0007669"/>
    <property type="project" value="TreeGrafter"/>
</dbReference>
<evidence type="ECO:0000256" key="2">
    <source>
        <dbReference type="ARBA" id="ARBA00023125"/>
    </source>
</evidence>
<feature type="coiled-coil region" evidence="4">
    <location>
        <begin position="322"/>
        <end position="356"/>
    </location>
</feature>
<dbReference type="Proteomes" id="UP000758603">
    <property type="component" value="Unassembled WGS sequence"/>
</dbReference>
<evidence type="ECO:0000259" key="6">
    <source>
        <dbReference type="PROSITE" id="PS50217"/>
    </source>
</evidence>
<keyword evidence="1" id="KW-0805">Transcription regulation</keyword>
<evidence type="ECO:0000256" key="5">
    <source>
        <dbReference type="SAM" id="MobiDB-lite"/>
    </source>
</evidence>
<feature type="compositionally biased region" description="Low complexity" evidence="5">
    <location>
        <begin position="243"/>
        <end position="252"/>
    </location>
</feature>
<dbReference type="InterPro" id="IPR000837">
    <property type="entry name" value="AP-1"/>
</dbReference>
<keyword evidence="4" id="KW-0175">Coiled coil</keyword>
<evidence type="ECO:0000256" key="3">
    <source>
        <dbReference type="ARBA" id="ARBA00023163"/>
    </source>
</evidence>
<gene>
    <name evidence="7" type="ORF">BKA67DRAFT_539019</name>
</gene>
<feature type="domain" description="BZIP" evidence="6">
    <location>
        <begin position="297"/>
        <end position="360"/>
    </location>
</feature>
<dbReference type="InterPro" id="IPR046347">
    <property type="entry name" value="bZIP_sf"/>
</dbReference>
<feature type="compositionally biased region" description="Basic residues" evidence="5">
    <location>
        <begin position="277"/>
        <end position="287"/>
    </location>
</feature>
<sequence length="505" mass="55923">MPLSRYINFQGFTTPLPNIVVSPLELGPSKLKSILGYNYLFTHRKKTMRRAREEIILFLENPNPTTESFASCSLATRTAPDLGPKGPIVRPKGRMSIRIVAGTGVLPPHYTQNNTSILARNLIPGATGPSDGSYQVFDGARDNGEGTYPQHFTTVSFPENVPTQPAPLSARPMQPPPLIQQSLSGRTQTQFEAAGYVQPPEFQHQRRLSSVPNLNTVKLEPSRHTVGSGSSVTETRVSGQIIAPITPNITPPEGLGSAIQPSKPPEALFPPPAPLLPRRRRPRKPRPKPQLTQEQEEEKREKFLARNRAAAGKCRVKRKTWMTDLEDTKMELEEHNSRLRQQRNELANELNQTRAILMVHANCSDSRIDKWIENEAKRYVLGAGEQYDSLLANFGMALAAVPRNDSLSSMSEYTTATNELMSPTQRGSFSMPRSMSPRQIHRGSVSLPPGMGMPDSPVFYRPQSSHDPNVRPMPTAGPSYLISPPTQPEDPNSLNSFSKFPGSMI</sequence>
<feature type="compositionally biased region" description="Pro residues" evidence="5">
    <location>
        <begin position="262"/>
        <end position="275"/>
    </location>
</feature>
<comment type="caution">
    <text evidence="7">The sequence shown here is derived from an EMBL/GenBank/DDBJ whole genome shotgun (WGS) entry which is preliminary data.</text>
</comment>
<dbReference type="GO" id="GO:0000981">
    <property type="term" value="F:DNA-binding transcription factor activity, RNA polymerase II-specific"/>
    <property type="evidence" value="ECO:0007669"/>
    <property type="project" value="TreeGrafter"/>
</dbReference>
<dbReference type="PANTHER" id="PTHR23351:SF24">
    <property type="entry name" value="ACTIVATING TRANSCRIPTION FACTOR 3-RELATED"/>
    <property type="match status" value="1"/>
</dbReference>
<dbReference type="Pfam" id="PF07716">
    <property type="entry name" value="bZIP_2"/>
    <property type="match status" value="1"/>
</dbReference>
<dbReference type="GeneID" id="70129459"/>
<keyword evidence="8" id="KW-1185">Reference proteome</keyword>
<evidence type="ECO:0000313" key="8">
    <source>
        <dbReference type="Proteomes" id="UP000758603"/>
    </source>
</evidence>
<accession>A0A9P8UFH0</accession>
<dbReference type="SUPFAM" id="SSF57959">
    <property type="entry name" value="Leucine zipper domain"/>
    <property type="match status" value="1"/>
</dbReference>
<reference evidence="7" key="1">
    <citation type="journal article" date="2021" name="Nat. Commun.">
        <title>Genetic determinants of endophytism in the Arabidopsis root mycobiome.</title>
        <authorList>
            <person name="Mesny F."/>
            <person name="Miyauchi S."/>
            <person name="Thiergart T."/>
            <person name="Pickel B."/>
            <person name="Atanasova L."/>
            <person name="Karlsson M."/>
            <person name="Huettel B."/>
            <person name="Barry K.W."/>
            <person name="Haridas S."/>
            <person name="Chen C."/>
            <person name="Bauer D."/>
            <person name="Andreopoulos W."/>
            <person name="Pangilinan J."/>
            <person name="LaButti K."/>
            <person name="Riley R."/>
            <person name="Lipzen A."/>
            <person name="Clum A."/>
            <person name="Drula E."/>
            <person name="Henrissat B."/>
            <person name="Kohler A."/>
            <person name="Grigoriev I.V."/>
            <person name="Martin F.M."/>
            <person name="Hacquard S."/>
        </authorList>
    </citation>
    <scope>NUCLEOTIDE SEQUENCE</scope>
    <source>
        <strain evidence="7">MPI-SDFR-AT-0073</strain>
    </source>
</reference>
<dbReference type="RefSeq" id="XP_045955527.1">
    <property type="nucleotide sequence ID" value="XM_046100567.1"/>
</dbReference>
<dbReference type="InterPro" id="IPR004827">
    <property type="entry name" value="bZIP"/>
</dbReference>
<dbReference type="CDD" id="cd14687">
    <property type="entry name" value="bZIP_ATF2"/>
    <property type="match status" value="1"/>
</dbReference>
<dbReference type="AlphaFoldDB" id="A0A9P8UFH0"/>
<dbReference type="EMBL" id="JAGPXC010000007">
    <property type="protein sequence ID" value="KAH6649020.1"/>
    <property type="molecule type" value="Genomic_DNA"/>
</dbReference>
<feature type="region of interest" description="Disordered" evidence="5">
    <location>
        <begin position="420"/>
        <end position="505"/>
    </location>
</feature>
<feature type="compositionally biased region" description="Polar residues" evidence="5">
    <location>
        <begin position="420"/>
        <end position="437"/>
    </location>
</feature>
<evidence type="ECO:0000313" key="7">
    <source>
        <dbReference type="EMBL" id="KAH6649020.1"/>
    </source>
</evidence>
<evidence type="ECO:0000256" key="4">
    <source>
        <dbReference type="SAM" id="Coils"/>
    </source>
</evidence>
<protein>
    <recommendedName>
        <fullName evidence="6">BZIP domain-containing protein</fullName>
    </recommendedName>
</protein>
<feature type="region of interest" description="Disordered" evidence="5">
    <location>
        <begin position="243"/>
        <end position="301"/>
    </location>
</feature>
<proteinExistence type="predicted"/>
<dbReference type="PROSITE" id="PS00036">
    <property type="entry name" value="BZIP_BASIC"/>
    <property type="match status" value="1"/>
</dbReference>
<organism evidence="7 8">
    <name type="scientific">Truncatella angustata</name>
    <dbReference type="NCBI Taxonomy" id="152316"/>
    <lineage>
        <taxon>Eukaryota</taxon>
        <taxon>Fungi</taxon>
        <taxon>Dikarya</taxon>
        <taxon>Ascomycota</taxon>
        <taxon>Pezizomycotina</taxon>
        <taxon>Sordariomycetes</taxon>
        <taxon>Xylariomycetidae</taxon>
        <taxon>Amphisphaeriales</taxon>
        <taxon>Sporocadaceae</taxon>
        <taxon>Truncatella</taxon>
    </lineage>
</organism>
<dbReference type="OrthoDB" id="295274at2759"/>
<dbReference type="SMART" id="SM00338">
    <property type="entry name" value="BRLZ"/>
    <property type="match status" value="1"/>
</dbReference>
<evidence type="ECO:0000256" key="1">
    <source>
        <dbReference type="ARBA" id="ARBA00023015"/>
    </source>
</evidence>